<dbReference type="UniPathway" id="UPA00199"/>
<proteinExistence type="inferred from homology"/>
<evidence type="ECO:0000259" key="6">
    <source>
        <dbReference type="Pfam" id="PF10520"/>
    </source>
</evidence>
<keyword evidence="8" id="KW-1185">Reference proteome</keyword>
<keyword evidence="3" id="KW-0812">Transmembrane</keyword>
<dbReference type="InterPro" id="IPR052864">
    <property type="entry name" value="Chloroplast_FAD_CarF"/>
</dbReference>
<sequence>MKNGFPCLGSWSQLPRVVVALQSVGVLISPGKHALHHRPPFGNNYCMKNRRQDLADRRVPAHGPAIDRPVDSLEVGSLSPGRFLPPVVVVGDRPPVVGGPVVVR</sequence>
<name>A0A835GZ31_9MAGN</name>
<dbReference type="Proteomes" id="UP000631114">
    <property type="component" value="Unassembled WGS sequence"/>
</dbReference>
<dbReference type="PANTHER" id="PTHR48140">
    <property type="entry name" value="FATTY ACID DESATURASE 4, CHLOROPLASTIC-RELATED"/>
    <property type="match status" value="1"/>
</dbReference>
<dbReference type="InterPro" id="IPR019547">
    <property type="entry name" value="Lipid_desat"/>
</dbReference>
<comment type="similarity">
    <text evidence="2">Belongs to the fatty acid desaturase CarF family.</text>
</comment>
<evidence type="ECO:0000256" key="4">
    <source>
        <dbReference type="ARBA" id="ARBA00022989"/>
    </source>
</evidence>
<reference evidence="7 8" key="1">
    <citation type="submission" date="2020-10" db="EMBL/GenBank/DDBJ databases">
        <title>The Coptis chinensis genome and diversification of protoberbering-type alkaloids.</title>
        <authorList>
            <person name="Wang B."/>
            <person name="Shu S."/>
            <person name="Song C."/>
            <person name="Liu Y."/>
        </authorList>
    </citation>
    <scope>NUCLEOTIDE SEQUENCE [LARGE SCALE GENOMIC DNA]</scope>
    <source>
        <strain evidence="7">HL-2020</strain>
        <tissue evidence="7">Leaf</tissue>
    </source>
</reference>
<dbReference type="EMBL" id="JADFTS010000009">
    <property type="protein sequence ID" value="KAF9587803.1"/>
    <property type="molecule type" value="Genomic_DNA"/>
</dbReference>
<comment type="subcellular location">
    <subcellularLocation>
        <location evidence="1">Membrane</location>
        <topology evidence="1">Multi-pass membrane protein</topology>
    </subcellularLocation>
</comment>
<dbReference type="PANTHER" id="PTHR48140:SF1">
    <property type="entry name" value="FATTY ACID DESATURASE 4, CHLOROPLASTIC-RELATED"/>
    <property type="match status" value="1"/>
</dbReference>
<evidence type="ECO:0000256" key="3">
    <source>
        <dbReference type="ARBA" id="ARBA00022692"/>
    </source>
</evidence>
<protein>
    <recommendedName>
        <fullName evidence="6">Lipid desaturase domain-containing protein</fullName>
    </recommendedName>
</protein>
<comment type="caution">
    <text evidence="7">The sequence shown here is derived from an EMBL/GenBank/DDBJ whole genome shotgun (WGS) entry which is preliminary data.</text>
</comment>
<evidence type="ECO:0000313" key="8">
    <source>
        <dbReference type="Proteomes" id="UP000631114"/>
    </source>
</evidence>
<organism evidence="7 8">
    <name type="scientific">Coptis chinensis</name>
    <dbReference type="NCBI Taxonomy" id="261450"/>
    <lineage>
        <taxon>Eukaryota</taxon>
        <taxon>Viridiplantae</taxon>
        <taxon>Streptophyta</taxon>
        <taxon>Embryophyta</taxon>
        <taxon>Tracheophyta</taxon>
        <taxon>Spermatophyta</taxon>
        <taxon>Magnoliopsida</taxon>
        <taxon>Ranunculales</taxon>
        <taxon>Ranunculaceae</taxon>
        <taxon>Coptidoideae</taxon>
        <taxon>Coptis</taxon>
    </lineage>
</organism>
<evidence type="ECO:0000313" key="7">
    <source>
        <dbReference type="EMBL" id="KAF9587803.1"/>
    </source>
</evidence>
<gene>
    <name evidence="7" type="ORF">IFM89_005678</name>
</gene>
<evidence type="ECO:0000256" key="5">
    <source>
        <dbReference type="ARBA" id="ARBA00023136"/>
    </source>
</evidence>
<evidence type="ECO:0000256" key="1">
    <source>
        <dbReference type="ARBA" id="ARBA00004141"/>
    </source>
</evidence>
<feature type="domain" description="Lipid desaturase" evidence="6">
    <location>
        <begin position="12"/>
        <end position="48"/>
    </location>
</feature>
<keyword evidence="4" id="KW-1133">Transmembrane helix</keyword>
<keyword evidence="5" id="KW-0472">Membrane</keyword>
<dbReference type="GO" id="GO:0016020">
    <property type="term" value="C:membrane"/>
    <property type="evidence" value="ECO:0007669"/>
    <property type="project" value="UniProtKB-SubCell"/>
</dbReference>
<accession>A0A835GZ31</accession>
<dbReference type="AlphaFoldDB" id="A0A835GZ31"/>
<evidence type="ECO:0000256" key="2">
    <source>
        <dbReference type="ARBA" id="ARBA00007620"/>
    </source>
</evidence>
<dbReference type="GO" id="GO:0006631">
    <property type="term" value="P:fatty acid metabolic process"/>
    <property type="evidence" value="ECO:0007669"/>
    <property type="project" value="UniProtKB-UniPathway"/>
</dbReference>
<dbReference type="Pfam" id="PF10520">
    <property type="entry name" value="Lipid_desat"/>
    <property type="match status" value="1"/>
</dbReference>